<keyword evidence="3" id="KW-1185">Reference proteome</keyword>
<keyword evidence="1" id="KW-1133">Transmembrane helix</keyword>
<evidence type="ECO:0000313" key="2">
    <source>
        <dbReference type="EMBL" id="TYB31638.1"/>
    </source>
</evidence>
<comment type="caution">
    <text evidence="2">The sequence shown here is derived from an EMBL/GenBank/DDBJ whole genome shotgun (WGS) entry which is preliminary data.</text>
</comment>
<keyword evidence="1" id="KW-0472">Membrane</keyword>
<organism evidence="2 3">
    <name type="scientific">Candidatus Mcinerneyibacterium aminivorans</name>
    <dbReference type="NCBI Taxonomy" id="2703815"/>
    <lineage>
        <taxon>Bacteria</taxon>
        <taxon>Candidatus Macinerneyibacteriota</taxon>
        <taxon>Candidatus Mcinerneyibacteria</taxon>
        <taxon>Candidatus Mcinerneyibacteriales</taxon>
        <taxon>Candidatus Mcinerneyibacteriaceae</taxon>
        <taxon>Candidatus Mcinerneyibacterium</taxon>
    </lineage>
</organism>
<protein>
    <submittedName>
        <fullName evidence="2">Uncharacterized protein</fullName>
    </submittedName>
</protein>
<proteinExistence type="predicted"/>
<sequence length="153" mass="18215">MNKVMVFFIVVMIVINSFILDGIKKEIVSKKKEIEKIEKEIFEYNYIKENKIINDILSKNKVVRKYTYVEAAKEILGYFDTNNVVIRNVNFNKEEKNQVKINMTVVSDYKTLKNILTRIKRTEALIIVNSLQMKIYRGNRYSCEIVMRRVYNV</sequence>
<evidence type="ECO:0000256" key="1">
    <source>
        <dbReference type="SAM" id="Phobius"/>
    </source>
</evidence>
<name>A0A5D0MKA3_9BACT</name>
<feature type="transmembrane region" description="Helical" evidence="1">
    <location>
        <begin position="6"/>
        <end position="23"/>
    </location>
</feature>
<reference evidence="2" key="1">
    <citation type="submission" date="2019-08" db="EMBL/GenBank/DDBJ databases">
        <title>Genomic characterization of a novel candidate phylum (ARYD3) from a high temperature, high salinity tertiary oil reservoir in north central Oklahoma, USA.</title>
        <authorList>
            <person name="Youssef N.H."/>
            <person name="Yadav A."/>
            <person name="Elshahed M.S."/>
        </authorList>
    </citation>
    <scope>NUCLEOTIDE SEQUENCE [LARGE SCALE GENOMIC DNA]</scope>
    <source>
        <strain evidence="2">ARYD3</strain>
    </source>
</reference>
<gene>
    <name evidence="2" type="ORF">FXF47_03305</name>
</gene>
<dbReference type="EMBL" id="VSIX01000032">
    <property type="protein sequence ID" value="TYB31638.1"/>
    <property type="molecule type" value="Genomic_DNA"/>
</dbReference>
<dbReference type="Proteomes" id="UP000324143">
    <property type="component" value="Unassembled WGS sequence"/>
</dbReference>
<accession>A0A5D0MKA3</accession>
<evidence type="ECO:0000313" key="3">
    <source>
        <dbReference type="Proteomes" id="UP000324143"/>
    </source>
</evidence>
<dbReference type="AlphaFoldDB" id="A0A5D0MKA3"/>
<keyword evidence="1" id="KW-0812">Transmembrane</keyword>